<evidence type="ECO:0000313" key="5">
    <source>
        <dbReference type="Proteomes" id="UP000429607"/>
    </source>
</evidence>
<comment type="caution">
    <text evidence="2">The sequence shown here is derived from an EMBL/GenBank/DDBJ whole genome shotgun (WGS) entry which is preliminary data.</text>
</comment>
<sequence length="116" mass="12710">MLGDPQPATDSVDLKSTHTTRAARSRIGSEDGKVAPEMADLTQLIKGLMEKVILLEHSVHNRQQEPQTPTATLDRLGNSFYWKALEQGGILSLQRMRLDDIDGEPARSRMPTSGGA</sequence>
<dbReference type="OrthoDB" id="10500004at2759"/>
<dbReference type="Proteomes" id="UP000435112">
    <property type="component" value="Unassembled WGS sequence"/>
</dbReference>
<dbReference type="EMBL" id="QXFV01000381">
    <property type="protein sequence ID" value="KAE9039285.1"/>
    <property type="molecule type" value="Genomic_DNA"/>
</dbReference>
<gene>
    <name evidence="3" type="ORF">PR001_g7561</name>
    <name evidence="2" type="ORF">PR002_g13391</name>
    <name evidence="4" type="ORF">PR003_g13840</name>
</gene>
<evidence type="ECO:0000256" key="1">
    <source>
        <dbReference type="SAM" id="MobiDB-lite"/>
    </source>
</evidence>
<organism evidence="2 7">
    <name type="scientific">Phytophthora rubi</name>
    <dbReference type="NCBI Taxonomy" id="129364"/>
    <lineage>
        <taxon>Eukaryota</taxon>
        <taxon>Sar</taxon>
        <taxon>Stramenopiles</taxon>
        <taxon>Oomycota</taxon>
        <taxon>Peronosporomycetes</taxon>
        <taxon>Peronosporales</taxon>
        <taxon>Peronosporaceae</taxon>
        <taxon>Phytophthora</taxon>
    </lineage>
</organism>
<protein>
    <submittedName>
        <fullName evidence="2">Uncharacterized protein</fullName>
    </submittedName>
</protein>
<name>A0A6A3LNS5_9STRA</name>
<reference evidence="5 7" key="1">
    <citation type="submission" date="2018-09" db="EMBL/GenBank/DDBJ databases">
        <title>Genomic investigation of the strawberry pathogen Phytophthora fragariae indicates pathogenicity is determined by transcriptional variation in three key races.</title>
        <authorList>
            <person name="Adams T.M."/>
            <person name="Armitage A.D."/>
            <person name="Sobczyk M.K."/>
            <person name="Bates H.J."/>
            <person name="Dunwell J.M."/>
            <person name="Nellist C.F."/>
            <person name="Harrison R.J."/>
        </authorList>
    </citation>
    <scope>NUCLEOTIDE SEQUENCE [LARGE SCALE GENOMIC DNA]</scope>
    <source>
        <strain evidence="3 5">SCRP249</strain>
        <strain evidence="2 7">SCRP324</strain>
        <strain evidence="4 6">SCRP333</strain>
    </source>
</reference>
<dbReference type="EMBL" id="QXFT01000888">
    <property type="protein sequence ID" value="KAE9333809.1"/>
    <property type="molecule type" value="Genomic_DNA"/>
</dbReference>
<dbReference type="AlphaFoldDB" id="A0A6A3LNS5"/>
<evidence type="ECO:0000313" key="6">
    <source>
        <dbReference type="Proteomes" id="UP000434957"/>
    </source>
</evidence>
<dbReference type="Proteomes" id="UP000429607">
    <property type="component" value="Unassembled WGS sequence"/>
</dbReference>
<dbReference type="Proteomes" id="UP000434957">
    <property type="component" value="Unassembled WGS sequence"/>
</dbReference>
<accession>A0A6A3LNS5</accession>
<feature type="region of interest" description="Disordered" evidence="1">
    <location>
        <begin position="1"/>
        <end position="34"/>
    </location>
</feature>
<evidence type="ECO:0000313" key="3">
    <source>
        <dbReference type="EMBL" id="KAE9039285.1"/>
    </source>
</evidence>
<evidence type="ECO:0000313" key="4">
    <source>
        <dbReference type="EMBL" id="KAE9333809.1"/>
    </source>
</evidence>
<keyword evidence="6" id="KW-1185">Reference proteome</keyword>
<evidence type="ECO:0000313" key="2">
    <source>
        <dbReference type="EMBL" id="KAE9017453.1"/>
    </source>
</evidence>
<proteinExistence type="predicted"/>
<dbReference type="EMBL" id="QXFU01000882">
    <property type="protein sequence ID" value="KAE9017453.1"/>
    <property type="molecule type" value="Genomic_DNA"/>
</dbReference>
<evidence type="ECO:0000313" key="7">
    <source>
        <dbReference type="Proteomes" id="UP000435112"/>
    </source>
</evidence>